<evidence type="ECO:0000259" key="7">
    <source>
        <dbReference type="PROSITE" id="PS50908"/>
    </source>
</evidence>
<dbReference type="Pfam" id="PF00271">
    <property type="entry name" value="Helicase_C"/>
    <property type="match status" value="1"/>
</dbReference>
<evidence type="ECO:0000256" key="5">
    <source>
        <dbReference type="SAM" id="MobiDB-lite"/>
    </source>
</evidence>
<sequence length="1340" mass="148094">MAPKKGSASRKNPPSKKVTQTVPDSEHIVFTNSQNEKKKRDEREPEGPPRPDPRKVIGGASWTGKLPMNLLSEHCQRQKWNKPEYQSRQVPTGSNGEKLHRCWVVLSKSDPKTREVTKLPAFQLPSTHAHLADQPSALEARHFAAAYALFRLCSMKNLAMALPPTYRDLWKGEFPRLKEDDIKEGRAWKYDADPFAAEAKRQEIKADIEKRRQGQATKPPKLDSLSLVSPGSSNPNLKGWNHAPKIELGESVRSRIEAMIRTRSIWNPNNVRISQASRRSIVSDLMKSGFKASHIEEALDYCGSREEVLEWLLTHVPEDSLPAWSFPPGYSAGVTLVSSNLATDAKIKRLAEGGYSTQLCVQALRDNDGDEGLALEALQARLVPPQPDSWDTTNTDENTWAEEMTTLEAILDERFSLDKPDQCSIRADPSSNVSATFQFRCPTSGYPNSSPPIILIKAPTLPSYVRLSITKRATIYAQENLLGDQMIFSLLEWLETSIPSIVANPGRLSDLEIVSSSLKARSDIVEFRAQPGPHKGKTKERAYLKDVRTDKAILDAWMSRQRTEAQEKMNATRRALPAWAKKDSIMEAVNRAQVTLITGETGSGKSTQAIQFILDKAIQDMKGATANLICTQPRRVAALSLSDRVSAERCTIEGDEVGYNIRGDSKVSSRTKITFMTTGVLLRRLQSSTGIQSALSNVSHVFVDEVHERSLDTDFLLALLRDAMTALPHLKIVLMSATLNADTFAEYFGGDRVVSRVHIEGRTYPVQDFYLDDAVRLVNKGGQQRAGDDGSPSQLDVGKAIQNLGMGISYQLIASLVHVIDEELGASTGAILIFMPGTMEIDRCLRTLRDSPKILGLPLHASLTPSDQRLVFRPAPRGKRKVVVATNVAETSITIEDIVAVIDSGKVKETHYDPTSNIVRLEEVWASQAACKQRRGRAGRVQAGKCYKLFTKNVEANMAPAAAPEMHRTPLEQLCLSVKATGSDHNVEEFLARTISPPDSRAVATAIKVLRRMGALENDSLTGLGTYLAMIPADLRCAKLLIYGVLFDCLEPCLTIAAILTTKSPFVSPREKRDEARQARTSSFPVADGDLLLDSAAFEQWKDVSSNLGYRDVQDWCSTKFLSQQTLRDIDSTRRQLLDSLIETGLLPAGYRGDSSSSLHNHNRRNTMLLRALIAGALNPQIARIQMPDKKYIASMTGAKELDPDARTIKYFNEENGRVFVHPSSVLFDAQSFSGGAGFVSYFAKMETSKTFIRDLTPLNAYALLLFGGPVEVQTSGAGILVDGWLKLRGWARIGVLASRLRALLDDELRKHIDSPSAVADDGGLFNIVRHLVELNGQDK</sequence>
<feature type="region of interest" description="Disordered" evidence="5">
    <location>
        <begin position="1"/>
        <end position="62"/>
    </location>
</feature>
<dbReference type="FunFam" id="3.40.50.300:FF:000868">
    <property type="entry name" value="DEAD/DEAH box helicase, putative"/>
    <property type="match status" value="1"/>
</dbReference>
<dbReference type="InterPro" id="IPR015940">
    <property type="entry name" value="UBA"/>
</dbReference>
<keyword evidence="1" id="KW-0547">Nucleotide-binding</keyword>
<feature type="compositionally biased region" description="Basic and acidic residues" evidence="5">
    <location>
        <begin position="35"/>
        <end position="55"/>
    </location>
</feature>
<dbReference type="GO" id="GO:0004386">
    <property type="term" value="F:helicase activity"/>
    <property type="evidence" value="ECO:0007669"/>
    <property type="project" value="UniProtKB-KW"/>
</dbReference>
<dbReference type="SMART" id="SM00487">
    <property type="entry name" value="DEXDc"/>
    <property type="match status" value="1"/>
</dbReference>
<dbReference type="Pfam" id="PF05773">
    <property type="entry name" value="RWD"/>
    <property type="match status" value="1"/>
</dbReference>
<protein>
    <recommendedName>
        <fullName evidence="12">Adenosinetriphosphatase</fullName>
    </recommendedName>
</protein>
<dbReference type="InterPro" id="IPR016135">
    <property type="entry name" value="UBQ-conjugating_enzyme/RWD"/>
</dbReference>
<dbReference type="InterPro" id="IPR059023">
    <property type="entry name" value="RNA_hel_CTD"/>
</dbReference>
<dbReference type="GO" id="GO:0003723">
    <property type="term" value="F:RNA binding"/>
    <property type="evidence" value="ECO:0007669"/>
    <property type="project" value="TreeGrafter"/>
</dbReference>
<evidence type="ECO:0000256" key="4">
    <source>
        <dbReference type="ARBA" id="ARBA00022840"/>
    </source>
</evidence>
<dbReference type="Proteomes" id="UP000019484">
    <property type="component" value="Unassembled WGS sequence"/>
</dbReference>
<feature type="compositionally biased region" description="Polar residues" evidence="5">
    <location>
        <begin position="9"/>
        <end position="23"/>
    </location>
</feature>
<dbReference type="eggNOG" id="KOG0920">
    <property type="taxonomic scope" value="Eukaryota"/>
</dbReference>
<dbReference type="InterPro" id="IPR002464">
    <property type="entry name" value="DNA/RNA_helicase_DEAH_CS"/>
</dbReference>
<dbReference type="PANTHER" id="PTHR18934:SF267">
    <property type="entry name" value="ATP-DEPENDENT RNA HELICASE YLR419W-RELATED"/>
    <property type="match status" value="1"/>
</dbReference>
<keyword evidence="11" id="KW-1185">Reference proteome</keyword>
<dbReference type="GO" id="GO:0016787">
    <property type="term" value="F:hydrolase activity"/>
    <property type="evidence" value="ECO:0007669"/>
    <property type="project" value="UniProtKB-KW"/>
</dbReference>
<reference evidence="10 11" key="1">
    <citation type="submission" date="2013-03" db="EMBL/GenBank/DDBJ databases">
        <title>The Genome Sequence of Capronia coronata CBS 617.96.</title>
        <authorList>
            <consortium name="The Broad Institute Genomics Platform"/>
            <person name="Cuomo C."/>
            <person name="de Hoog S."/>
            <person name="Gorbushina A."/>
            <person name="Walker B."/>
            <person name="Young S.K."/>
            <person name="Zeng Q."/>
            <person name="Gargeya S."/>
            <person name="Fitzgerald M."/>
            <person name="Haas B."/>
            <person name="Abouelleil A."/>
            <person name="Allen A.W."/>
            <person name="Alvarado L."/>
            <person name="Arachchi H.M."/>
            <person name="Berlin A.M."/>
            <person name="Chapman S.B."/>
            <person name="Gainer-Dewar J."/>
            <person name="Goldberg J."/>
            <person name="Griggs A."/>
            <person name="Gujja S."/>
            <person name="Hansen M."/>
            <person name="Howarth C."/>
            <person name="Imamovic A."/>
            <person name="Ireland A."/>
            <person name="Larimer J."/>
            <person name="McCowan C."/>
            <person name="Murphy C."/>
            <person name="Pearson M."/>
            <person name="Poon T.W."/>
            <person name="Priest M."/>
            <person name="Roberts A."/>
            <person name="Saif S."/>
            <person name="Shea T."/>
            <person name="Sisk P."/>
            <person name="Sykes S."/>
            <person name="Wortman J."/>
            <person name="Nusbaum C."/>
            <person name="Birren B."/>
        </authorList>
    </citation>
    <scope>NUCLEOTIDE SEQUENCE [LARGE SCALE GENOMIC DNA]</scope>
    <source>
        <strain evidence="10 11">CBS 617.96</strain>
    </source>
</reference>
<dbReference type="InterPro" id="IPR027417">
    <property type="entry name" value="P-loop_NTPase"/>
</dbReference>
<dbReference type="GeneID" id="19157546"/>
<dbReference type="InterPro" id="IPR056328">
    <property type="entry name" value="DSRM_DHX29"/>
</dbReference>
<dbReference type="PROSITE" id="PS00690">
    <property type="entry name" value="DEAH_ATP_HELICASE"/>
    <property type="match status" value="1"/>
</dbReference>
<dbReference type="PANTHER" id="PTHR18934">
    <property type="entry name" value="ATP-DEPENDENT RNA HELICASE"/>
    <property type="match status" value="1"/>
</dbReference>
<feature type="domain" description="Helicase C-terminal" evidence="9">
    <location>
        <begin position="812"/>
        <end position="982"/>
    </location>
</feature>
<dbReference type="SUPFAM" id="SSF54495">
    <property type="entry name" value="UBC-like"/>
    <property type="match status" value="1"/>
</dbReference>
<dbReference type="RefSeq" id="XP_007721747.1">
    <property type="nucleotide sequence ID" value="XM_007723557.1"/>
</dbReference>
<dbReference type="SMART" id="SM00847">
    <property type="entry name" value="HA2"/>
    <property type="match status" value="1"/>
</dbReference>
<dbReference type="Pfam" id="PF00270">
    <property type="entry name" value="DEAD"/>
    <property type="match status" value="1"/>
</dbReference>
<comment type="caution">
    <text evidence="10">The sequence shown here is derived from an EMBL/GenBank/DDBJ whole genome shotgun (WGS) entry which is preliminary data.</text>
</comment>
<feature type="domain" description="Helicase ATP-binding" evidence="8">
    <location>
        <begin position="586"/>
        <end position="757"/>
    </location>
</feature>
<dbReference type="Gene3D" id="3.10.110.10">
    <property type="entry name" value="Ubiquitin Conjugating Enzyme"/>
    <property type="match status" value="1"/>
</dbReference>
<dbReference type="InterPro" id="IPR011709">
    <property type="entry name" value="DEAD-box_helicase_OB_fold"/>
</dbReference>
<dbReference type="InterPro" id="IPR011545">
    <property type="entry name" value="DEAD/DEAH_box_helicase_dom"/>
</dbReference>
<dbReference type="PROSITE" id="PS50030">
    <property type="entry name" value="UBA"/>
    <property type="match status" value="1"/>
</dbReference>
<dbReference type="OrthoDB" id="5600252at2759"/>
<dbReference type="InterPro" id="IPR007502">
    <property type="entry name" value="Helicase-assoc_dom"/>
</dbReference>
<dbReference type="CDD" id="cd23827">
    <property type="entry name" value="RWD_YLR419W-like"/>
    <property type="match status" value="1"/>
</dbReference>
<dbReference type="GO" id="GO:0005524">
    <property type="term" value="F:ATP binding"/>
    <property type="evidence" value="ECO:0007669"/>
    <property type="project" value="UniProtKB-KW"/>
</dbReference>
<feature type="domain" description="UBA" evidence="6">
    <location>
        <begin position="342"/>
        <end position="381"/>
    </location>
</feature>
<feature type="region of interest" description="Disordered" evidence="5">
    <location>
        <begin position="209"/>
        <end position="228"/>
    </location>
</feature>
<dbReference type="SMART" id="SM00490">
    <property type="entry name" value="HELICc"/>
    <property type="match status" value="1"/>
</dbReference>
<evidence type="ECO:0000256" key="2">
    <source>
        <dbReference type="ARBA" id="ARBA00022801"/>
    </source>
</evidence>
<dbReference type="Gene3D" id="1.20.120.1080">
    <property type="match status" value="1"/>
</dbReference>
<feature type="domain" description="RWD" evidence="7">
    <location>
        <begin position="402"/>
        <end position="501"/>
    </location>
</feature>
<evidence type="ECO:0000256" key="3">
    <source>
        <dbReference type="ARBA" id="ARBA00022806"/>
    </source>
</evidence>
<dbReference type="STRING" id="1182541.W9YNW2"/>
<dbReference type="GO" id="GO:1990904">
    <property type="term" value="C:ribonucleoprotein complex"/>
    <property type="evidence" value="ECO:0007669"/>
    <property type="project" value="UniProtKB-ARBA"/>
</dbReference>
<dbReference type="SUPFAM" id="SSF46934">
    <property type="entry name" value="UBA-like"/>
    <property type="match status" value="1"/>
</dbReference>
<evidence type="ECO:0000313" key="10">
    <source>
        <dbReference type="EMBL" id="EXJ94253.1"/>
    </source>
</evidence>
<accession>W9YNW2</accession>
<gene>
    <name evidence="10" type="ORF">A1O1_02646</name>
</gene>
<proteinExistence type="predicted"/>
<dbReference type="Pfam" id="PF24385">
    <property type="entry name" value="DSRM_DHX29"/>
    <property type="match status" value="1"/>
</dbReference>
<dbReference type="InterPro" id="IPR006575">
    <property type="entry name" value="RWD_dom"/>
</dbReference>
<dbReference type="SUPFAM" id="SSF54768">
    <property type="entry name" value="dsRNA-binding domain-like"/>
    <property type="match status" value="1"/>
</dbReference>
<evidence type="ECO:0000256" key="1">
    <source>
        <dbReference type="ARBA" id="ARBA00022741"/>
    </source>
</evidence>
<keyword evidence="4" id="KW-0067">ATP-binding</keyword>
<evidence type="ECO:0000259" key="9">
    <source>
        <dbReference type="PROSITE" id="PS51194"/>
    </source>
</evidence>
<dbReference type="Pfam" id="PF21010">
    <property type="entry name" value="HA2_C"/>
    <property type="match status" value="1"/>
</dbReference>
<keyword evidence="3" id="KW-0347">Helicase</keyword>
<dbReference type="Pfam" id="PF07717">
    <property type="entry name" value="OB_NTP_bind"/>
    <property type="match status" value="1"/>
</dbReference>
<name>W9YNW2_9EURO</name>
<dbReference type="SMART" id="SM00591">
    <property type="entry name" value="RWD"/>
    <property type="match status" value="1"/>
</dbReference>
<dbReference type="InterPro" id="IPR014001">
    <property type="entry name" value="Helicase_ATP-bd"/>
</dbReference>
<dbReference type="PROSITE" id="PS51194">
    <property type="entry name" value="HELICASE_CTER"/>
    <property type="match status" value="1"/>
</dbReference>
<dbReference type="EMBL" id="AMWN01000002">
    <property type="protein sequence ID" value="EXJ94253.1"/>
    <property type="molecule type" value="Genomic_DNA"/>
</dbReference>
<dbReference type="SMART" id="SM00165">
    <property type="entry name" value="UBA"/>
    <property type="match status" value="2"/>
</dbReference>
<dbReference type="HOGENOM" id="CLU_001832_4_0_1"/>
<dbReference type="CDD" id="cd18791">
    <property type="entry name" value="SF2_C_RHA"/>
    <property type="match status" value="1"/>
</dbReference>
<dbReference type="FunFam" id="1.20.120.1080:FF:000002">
    <property type="entry name" value="Putative ATP-dependent RNA helicase DHX36"/>
    <property type="match status" value="1"/>
</dbReference>
<organism evidence="10 11">
    <name type="scientific">Capronia coronata CBS 617.96</name>
    <dbReference type="NCBI Taxonomy" id="1182541"/>
    <lineage>
        <taxon>Eukaryota</taxon>
        <taxon>Fungi</taxon>
        <taxon>Dikarya</taxon>
        <taxon>Ascomycota</taxon>
        <taxon>Pezizomycotina</taxon>
        <taxon>Eurotiomycetes</taxon>
        <taxon>Chaetothyriomycetidae</taxon>
        <taxon>Chaetothyriales</taxon>
        <taxon>Herpotrichiellaceae</taxon>
        <taxon>Capronia</taxon>
    </lineage>
</organism>
<evidence type="ECO:0000259" key="6">
    <source>
        <dbReference type="PROSITE" id="PS50030"/>
    </source>
</evidence>
<evidence type="ECO:0000313" key="11">
    <source>
        <dbReference type="Proteomes" id="UP000019484"/>
    </source>
</evidence>
<dbReference type="SUPFAM" id="SSF52540">
    <property type="entry name" value="P-loop containing nucleoside triphosphate hydrolases"/>
    <property type="match status" value="1"/>
</dbReference>
<dbReference type="Gene3D" id="3.40.50.300">
    <property type="entry name" value="P-loop containing nucleotide triphosphate hydrolases"/>
    <property type="match status" value="2"/>
</dbReference>
<keyword evidence="2" id="KW-0378">Hydrolase</keyword>
<dbReference type="InterPro" id="IPR009060">
    <property type="entry name" value="UBA-like_sf"/>
</dbReference>
<dbReference type="PROSITE" id="PS51192">
    <property type="entry name" value="HELICASE_ATP_BIND_1"/>
    <property type="match status" value="1"/>
</dbReference>
<dbReference type="CDD" id="cd17917">
    <property type="entry name" value="DEXHc_RHA-like"/>
    <property type="match status" value="1"/>
</dbReference>
<evidence type="ECO:0008006" key="12">
    <source>
        <dbReference type="Google" id="ProtNLM"/>
    </source>
</evidence>
<dbReference type="InterPro" id="IPR001650">
    <property type="entry name" value="Helicase_C-like"/>
</dbReference>
<evidence type="ECO:0000259" key="8">
    <source>
        <dbReference type="PROSITE" id="PS51192"/>
    </source>
</evidence>
<dbReference type="Pfam" id="PF26026">
    <property type="entry name" value="RNA_hel_CTD"/>
    <property type="match status" value="1"/>
</dbReference>
<dbReference type="PROSITE" id="PS50908">
    <property type="entry name" value="RWD"/>
    <property type="match status" value="1"/>
</dbReference>